<evidence type="ECO:0000256" key="1">
    <source>
        <dbReference type="SAM" id="MobiDB-lite"/>
    </source>
</evidence>
<feature type="region of interest" description="Disordered" evidence="1">
    <location>
        <begin position="205"/>
        <end position="294"/>
    </location>
</feature>
<evidence type="ECO:0000313" key="2">
    <source>
        <dbReference type="EMBL" id="WUX50683.1"/>
    </source>
</evidence>
<protein>
    <submittedName>
        <fullName evidence="2">Uncharacterized protein</fullName>
    </submittedName>
</protein>
<organism evidence="2 3">
    <name type="scientific">Streptomyces niveus</name>
    <name type="common">Streptomyces spheroides</name>
    <dbReference type="NCBI Taxonomy" id="193462"/>
    <lineage>
        <taxon>Bacteria</taxon>
        <taxon>Bacillati</taxon>
        <taxon>Actinomycetota</taxon>
        <taxon>Actinomycetes</taxon>
        <taxon>Kitasatosporales</taxon>
        <taxon>Streptomycetaceae</taxon>
        <taxon>Streptomyces</taxon>
    </lineage>
</organism>
<gene>
    <name evidence="2" type="ORF">OG442_03430</name>
</gene>
<keyword evidence="3" id="KW-1185">Reference proteome</keyword>
<feature type="compositionally biased region" description="Polar residues" evidence="1">
    <location>
        <begin position="285"/>
        <end position="294"/>
    </location>
</feature>
<proteinExistence type="predicted"/>
<dbReference type="SUPFAM" id="SSF51735">
    <property type="entry name" value="NAD(P)-binding Rossmann-fold domains"/>
    <property type="match status" value="1"/>
</dbReference>
<sequence>MAAHDQSGGDGVALELSDGRGMPVATVRELVSRPVSAVQLAGGADESLFGLERVPLPGGAPTPVRTAVWGAADLGLGVSAHAGLGELAALAPVPDVIVLPATPAPGADSPPAEARTELHRVLDAVRSHLADERLARTRLAVLVRDDDLTHAPLGGLLGAAESENPGRFLLVHADAHSLESTEPADAARLLATALGSHEPEVFVGEGEIRVPRLARQDRGRPPVGHGRHGPGHRRHRRTRWHRRPPPRHPTPRQEAAADESSAANRPPAQRSCVPNSPPRKAASAVSWSWAPTSY</sequence>
<dbReference type="EMBL" id="CP109495">
    <property type="protein sequence ID" value="WUX50683.1"/>
    <property type="molecule type" value="Genomic_DNA"/>
</dbReference>
<feature type="compositionally biased region" description="Basic residues" evidence="1">
    <location>
        <begin position="225"/>
        <end position="250"/>
    </location>
</feature>
<reference evidence="2" key="1">
    <citation type="submission" date="2022-10" db="EMBL/GenBank/DDBJ databases">
        <title>The complete genomes of actinobacterial strains from the NBC collection.</title>
        <authorList>
            <person name="Joergensen T.S."/>
            <person name="Alvarez Arevalo M."/>
            <person name="Sterndorff E.B."/>
            <person name="Faurdal D."/>
            <person name="Vuksanovic O."/>
            <person name="Mourched A.-S."/>
            <person name="Charusanti P."/>
            <person name="Shaw S."/>
            <person name="Blin K."/>
            <person name="Weber T."/>
        </authorList>
    </citation>
    <scope>NUCLEOTIDE SEQUENCE</scope>
    <source>
        <strain evidence="2">NBC_01432</strain>
    </source>
</reference>
<name>A0ABZ1ZW34_STRNV</name>
<accession>A0ABZ1ZW34</accession>
<dbReference type="InterPro" id="IPR036291">
    <property type="entry name" value="NAD(P)-bd_dom_sf"/>
</dbReference>
<feature type="compositionally biased region" description="Basic and acidic residues" evidence="1">
    <location>
        <begin position="206"/>
        <end position="220"/>
    </location>
</feature>
<dbReference type="Gene3D" id="3.40.50.11460">
    <property type="match status" value="1"/>
</dbReference>
<evidence type="ECO:0000313" key="3">
    <source>
        <dbReference type="Proteomes" id="UP001432209"/>
    </source>
</evidence>
<dbReference type="Proteomes" id="UP001432209">
    <property type="component" value="Chromosome"/>
</dbReference>